<evidence type="ECO:0000313" key="3">
    <source>
        <dbReference type="EMBL" id="BBO85437.1"/>
    </source>
</evidence>
<dbReference type="GO" id="GO:0015093">
    <property type="term" value="F:ferrous iron transmembrane transporter activity"/>
    <property type="evidence" value="ECO:0007669"/>
    <property type="project" value="TreeGrafter"/>
</dbReference>
<name>A0A5K7ZYT9_9BACT</name>
<proteinExistence type="predicted"/>
<dbReference type="InterPro" id="IPR050860">
    <property type="entry name" value="FeoB_GTPase"/>
</dbReference>
<dbReference type="Proteomes" id="UP000425960">
    <property type="component" value="Chromosome"/>
</dbReference>
<dbReference type="PROSITE" id="PS51711">
    <property type="entry name" value="G_FEOB"/>
    <property type="match status" value="1"/>
</dbReference>
<keyword evidence="1" id="KW-1133">Transmembrane helix</keyword>
<dbReference type="AlphaFoldDB" id="A0A5K7ZYT9"/>
<dbReference type="EMBL" id="AP021876">
    <property type="protein sequence ID" value="BBO85437.1"/>
    <property type="molecule type" value="Genomic_DNA"/>
</dbReference>
<dbReference type="KEGG" id="dov:DSCO28_60030"/>
<feature type="domain" description="FeoB-type G" evidence="2">
    <location>
        <begin position="1"/>
        <end position="144"/>
    </location>
</feature>
<dbReference type="SUPFAM" id="SSF52540">
    <property type="entry name" value="P-loop containing nucleoside triphosphate hydrolases"/>
    <property type="match status" value="1"/>
</dbReference>
<protein>
    <recommendedName>
        <fullName evidence="2">FeoB-type G domain-containing protein</fullName>
    </recommendedName>
</protein>
<evidence type="ECO:0000259" key="2">
    <source>
        <dbReference type="PROSITE" id="PS51711"/>
    </source>
</evidence>
<sequence length="311" mass="33449">MLTGGNQHVGNWPGKTVEKKEGTVVAGGETIHVYDLPGTYSLTANSLEEMITLDFLIHELPDVVVVVVDTGQLERSMYMLAEVVPLGIPMIVALNKMDMAENQGYEINPGVFKQKTGFAVIPMTASKSEGIAALLEAVAKIESAEPSSIKRIALPGEDLPQYNDVLEIVQDNRPSGFSGPWLASKLLEGDAGAATMMAEHLSPEAWAKLRAILPRPEKGQMTMATSRYDWVKHMLPGLVAGSPGHYKRNGFDVAATHPIWGKLIAVAVLLVGMIAAYLLSIPLMIPGFAFFFLADPLSRPSPGLPRHGSAP</sequence>
<dbReference type="Pfam" id="PF02421">
    <property type="entry name" value="FeoB_N"/>
    <property type="match status" value="1"/>
</dbReference>
<reference evidence="3 4" key="1">
    <citation type="submission" date="2019-11" db="EMBL/GenBank/DDBJ databases">
        <title>Comparative genomics of hydrocarbon-degrading Desulfosarcina strains.</title>
        <authorList>
            <person name="Watanabe M."/>
            <person name="Kojima H."/>
            <person name="Fukui M."/>
        </authorList>
    </citation>
    <scope>NUCLEOTIDE SEQUENCE [LARGE SCALE GENOMIC DNA]</scope>
    <source>
        <strain evidence="3 4">28bB2T</strain>
    </source>
</reference>
<keyword evidence="1" id="KW-0472">Membrane</keyword>
<dbReference type="Gene3D" id="3.40.50.300">
    <property type="entry name" value="P-loop containing nucleotide triphosphate hydrolases"/>
    <property type="match status" value="1"/>
</dbReference>
<dbReference type="PANTHER" id="PTHR43185:SF1">
    <property type="entry name" value="FE(2+) TRANSPORTER FEOB"/>
    <property type="match status" value="1"/>
</dbReference>
<gene>
    <name evidence="3" type="ORF">DSCO28_60030</name>
</gene>
<organism evidence="3 4">
    <name type="scientific">Desulfosarcina ovata subsp. sediminis</name>
    <dbReference type="NCBI Taxonomy" id="885957"/>
    <lineage>
        <taxon>Bacteria</taxon>
        <taxon>Pseudomonadati</taxon>
        <taxon>Thermodesulfobacteriota</taxon>
        <taxon>Desulfobacteria</taxon>
        <taxon>Desulfobacterales</taxon>
        <taxon>Desulfosarcinaceae</taxon>
        <taxon>Desulfosarcina</taxon>
    </lineage>
</organism>
<accession>A0A5K7ZYT9</accession>
<dbReference type="GO" id="GO:0005886">
    <property type="term" value="C:plasma membrane"/>
    <property type="evidence" value="ECO:0007669"/>
    <property type="project" value="TreeGrafter"/>
</dbReference>
<keyword evidence="1" id="KW-0812">Transmembrane</keyword>
<dbReference type="InterPro" id="IPR030389">
    <property type="entry name" value="G_FEOB_dom"/>
</dbReference>
<evidence type="ECO:0000256" key="1">
    <source>
        <dbReference type="SAM" id="Phobius"/>
    </source>
</evidence>
<feature type="transmembrane region" description="Helical" evidence="1">
    <location>
        <begin position="263"/>
        <end position="293"/>
    </location>
</feature>
<dbReference type="PANTHER" id="PTHR43185">
    <property type="entry name" value="FERROUS IRON TRANSPORT PROTEIN B"/>
    <property type="match status" value="1"/>
</dbReference>
<evidence type="ECO:0000313" key="4">
    <source>
        <dbReference type="Proteomes" id="UP000425960"/>
    </source>
</evidence>
<dbReference type="GO" id="GO:0005525">
    <property type="term" value="F:GTP binding"/>
    <property type="evidence" value="ECO:0007669"/>
    <property type="project" value="InterPro"/>
</dbReference>
<dbReference type="InterPro" id="IPR027417">
    <property type="entry name" value="P-loop_NTPase"/>
</dbReference>